<dbReference type="STRING" id="2518989.IMCC3088_618"/>
<gene>
    <name evidence="1" type="ORF">IMCC3088_618</name>
</gene>
<evidence type="ECO:0000313" key="1">
    <source>
        <dbReference type="EMBL" id="EGG30372.1"/>
    </source>
</evidence>
<dbReference type="RefSeq" id="WP_009575001.1">
    <property type="nucleotide sequence ID" value="NZ_AEIG01000016.1"/>
</dbReference>
<dbReference type="eggNOG" id="COG5488">
    <property type="taxonomic scope" value="Bacteria"/>
</dbReference>
<dbReference type="AlphaFoldDB" id="F3L006"/>
<dbReference type="EMBL" id="AEIG01000016">
    <property type="protein sequence ID" value="EGG30372.1"/>
    <property type="molecule type" value="Genomic_DNA"/>
</dbReference>
<dbReference type="InterPro" id="IPR019253">
    <property type="entry name" value="DUF2244_TM"/>
</dbReference>
<name>F3L006_9GAMM</name>
<protein>
    <submittedName>
        <fullName evidence="1">Uncharacterized protein</fullName>
    </submittedName>
</protein>
<dbReference type="OrthoDB" id="7062615at2"/>
<dbReference type="Proteomes" id="UP000005615">
    <property type="component" value="Unassembled WGS sequence"/>
</dbReference>
<evidence type="ECO:0000313" key="2">
    <source>
        <dbReference type="Proteomes" id="UP000005615"/>
    </source>
</evidence>
<accession>F3L006</accession>
<dbReference type="Pfam" id="PF10003">
    <property type="entry name" value="DUF2244"/>
    <property type="match status" value="1"/>
</dbReference>
<keyword evidence="2" id="KW-1185">Reference proteome</keyword>
<organism evidence="1 2">
    <name type="scientific">Aequoribacter fuscus</name>
    <dbReference type="NCBI Taxonomy" id="2518989"/>
    <lineage>
        <taxon>Bacteria</taxon>
        <taxon>Pseudomonadati</taxon>
        <taxon>Pseudomonadota</taxon>
        <taxon>Gammaproteobacteria</taxon>
        <taxon>Cellvibrionales</taxon>
        <taxon>Halieaceae</taxon>
        <taxon>Aequoribacter</taxon>
    </lineage>
</organism>
<comment type="caution">
    <text evidence="1">The sequence shown here is derived from an EMBL/GenBank/DDBJ whole genome shotgun (WGS) entry which is preliminary data.</text>
</comment>
<sequence>MVNASEHDQKHVIVAQPNLSASWKQNKQLIIFLSIPSIGAALFFWSLGAWPILPFAGLEIAALSASLYYVHWKLHFKHVITFNGDTVRIDKGVYAPKFTYTLPRDETSLAIRPENHPWDGPELYIQDRTHSIRVGEFLNRDECLSLQAHLKKQLRISAFGPTFNRNL</sequence>
<reference evidence="1 2" key="1">
    <citation type="journal article" date="2011" name="J. Bacteriol.">
        <title>Genome sequence of strain IMCC3088, a proteorhodopsin-containing marine bacterium belonging to the OM60/NOR5 clade.</title>
        <authorList>
            <person name="Jang Y."/>
            <person name="Oh H.M."/>
            <person name="Kang I."/>
            <person name="Lee K."/>
            <person name="Yang S.J."/>
            <person name="Cho J.C."/>
        </authorList>
    </citation>
    <scope>NUCLEOTIDE SEQUENCE [LARGE SCALE GENOMIC DNA]</scope>
    <source>
        <strain evidence="1 2">IMCC3088</strain>
    </source>
</reference>
<proteinExistence type="predicted"/>